<keyword evidence="4" id="KW-0680">Restriction system</keyword>
<proteinExistence type="inferred from homology"/>
<dbReference type="InterPro" id="IPR018117">
    <property type="entry name" value="C5_DNA_meth_AS"/>
</dbReference>
<dbReference type="SUPFAM" id="SSF53335">
    <property type="entry name" value="S-adenosyl-L-methionine-dependent methyltransferases"/>
    <property type="match status" value="1"/>
</dbReference>
<dbReference type="RefSeq" id="WP_104205745.1">
    <property type="nucleotide sequence ID" value="NZ_PHND01000001.1"/>
</dbReference>
<keyword evidence="2 5" id="KW-0808">Transferase</keyword>
<dbReference type="PRINTS" id="PR00105">
    <property type="entry name" value="C5METTRFRASE"/>
</dbReference>
<evidence type="ECO:0000313" key="8">
    <source>
        <dbReference type="EMBL" id="PPE04603.1"/>
    </source>
</evidence>
<dbReference type="InterPro" id="IPR031303">
    <property type="entry name" value="C5_meth_CS"/>
</dbReference>
<comment type="similarity">
    <text evidence="5 6">Belongs to the class I-like SAM-binding methyltransferase superfamily. C5-methyltransferase family.</text>
</comment>
<evidence type="ECO:0000256" key="3">
    <source>
        <dbReference type="ARBA" id="ARBA00022691"/>
    </source>
</evidence>
<dbReference type="GO" id="GO:0032259">
    <property type="term" value="P:methylation"/>
    <property type="evidence" value="ECO:0007669"/>
    <property type="project" value="UniProtKB-KW"/>
</dbReference>
<evidence type="ECO:0000256" key="7">
    <source>
        <dbReference type="RuleBase" id="RU000417"/>
    </source>
</evidence>
<evidence type="ECO:0000256" key="5">
    <source>
        <dbReference type="PROSITE-ProRule" id="PRU01016"/>
    </source>
</evidence>
<dbReference type="PANTHER" id="PTHR46098:SF1">
    <property type="entry name" value="TRNA (CYTOSINE(38)-C(5))-METHYLTRANSFERASE"/>
    <property type="match status" value="1"/>
</dbReference>
<dbReference type="PROSITE" id="PS51679">
    <property type="entry name" value="SAM_MT_C5"/>
    <property type="match status" value="1"/>
</dbReference>
<dbReference type="EMBL" id="PHND01000001">
    <property type="protein sequence ID" value="PPE04603.1"/>
    <property type="molecule type" value="Genomic_DNA"/>
</dbReference>
<dbReference type="Pfam" id="PF00145">
    <property type="entry name" value="DNA_methylase"/>
    <property type="match status" value="1"/>
</dbReference>
<keyword evidence="1 5" id="KW-0489">Methyltransferase</keyword>
<evidence type="ECO:0000256" key="1">
    <source>
        <dbReference type="ARBA" id="ARBA00022603"/>
    </source>
</evidence>
<dbReference type="InterPro" id="IPR050750">
    <property type="entry name" value="C5-MTase"/>
</dbReference>
<reference evidence="8 9" key="1">
    <citation type="submission" date="2017-11" db="EMBL/GenBank/DDBJ databases">
        <title>Genome sequence of Entomoplasma ellychniae ELCN-1 (ATCC 43707).</title>
        <authorList>
            <person name="Lo W.-S."/>
            <person name="Gasparich G.E."/>
            <person name="Kuo C.-H."/>
        </authorList>
    </citation>
    <scope>NUCLEOTIDE SEQUENCE [LARGE SCALE GENOMIC DNA]</scope>
    <source>
        <strain evidence="8 9">ELCN-1</strain>
    </source>
</reference>
<evidence type="ECO:0000256" key="6">
    <source>
        <dbReference type="RuleBase" id="RU000416"/>
    </source>
</evidence>
<dbReference type="EC" id="2.1.1.37" evidence="7"/>
<dbReference type="GO" id="GO:0009307">
    <property type="term" value="P:DNA restriction-modification system"/>
    <property type="evidence" value="ECO:0007669"/>
    <property type="project" value="UniProtKB-KW"/>
</dbReference>
<sequence length="457" mass="52772">MQKIKVFETFSGIGAQHKALEILKKNEILEYEIVATSEWDIWANISYNALHHNNLNIAANLDEEIINSFLAKFTLSNDSKTPMKLEQVLKLPRLVRENLYSSIINSNNLGSITEIKGQNLINSVKEFDLLTYSFPCQDLSTAGSFHGNNQGMKKNGGTRSGLLWEIERILKELNEINKLPKYLLLENVNNMISERHKDDYKEWLNFLHSIGYNTQTYVLGANEYGIPQNRKRVFALSVRKDVDNEFIDTFNISLGKVIKEFDKPSDISEKVKIKKDILEILKENYSIPKYKIEAIKATPNKTPSRGRIFENNRMLSSKINTGIKRHLKNTFKFEDIIYSYFSSTITTKQDRDPNGGVINLKKTILENRVDEKKNVKKANFRLLTPRECFLLMGFEEDDFEKITDVAEKINRSHNKKNNYLGESVLYRQSGNSIVVNVLVSIFNKIAKIEEKIKNENR</sequence>
<comment type="caution">
    <text evidence="8">The sequence shown here is derived from an EMBL/GenBank/DDBJ whole genome shotgun (WGS) entry which is preliminary data.</text>
</comment>
<accession>A0A8E2QXA2</accession>
<organism evidence="8 9">
    <name type="scientific">Entomoplasma ellychniae</name>
    <dbReference type="NCBI Taxonomy" id="2114"/>
    <lineage>
        <taxon>Bacteria</taxon>
        <taxon>Bacillati</taxon>
        <taxon>Mycoplasmatota</taxon>
        <taxon>Mollicutes</taxon>
        <taxon>Entomoplasmatales</taxon>
        <taxon>Entomoplasmataceae</taxon>
        <taxon>Entomoplasma</taxon>
    </lineage>
</organism>
<keyword evidence="9" id="KW-1185">Reference proteome</keyword>
<dbReference type="NCBIfam" id="TIGR00675">
    <property type="entry name" value="dcm"/>
    <property type="match status" value="1"/>
</dbReference>
<dbReference type="Gene3D" id="3.90.120.10">
    <property type="entry name" value="DNA Methylase, subunit A, domain 2"/>
    <property type="match status" value="1"/>
</dbReference>
<gene>
    <name evidence="8" type="primary">dcm</name>
    <name evidence="8" type="ORF">EELLY_v1c02830</name>
</gene>
<comment type="catalytic activity">
    <reaction evidence="7">
        <text>a 2'-deoxycytidine in DNA + S-adenosyl-L-methionine = a 5-methyl-2'-deoxycytidine in DNA + S-adenosyl-L-homocysteine + H(+)</text>
        <dbReference type="Rhea" id="RHEA:13681"/>
        <dbReference type="Rhea" id="RHEA-COMP:11369"/>
        <dbReference type="Rhea" id="RHEA-COMP:11370"/>
        <dbReference type="ChEBI" id="CHEBI:15378"/>
        <dbReference type="ChEBI" id="CHEBI:57856"/>
        <dbReference type="ChEBI" id="CHEBI:59789"/>
        <dbReference type="ChEBI" id="CHEBI:85452"/>
        <dbReference type="ChEBI" id="CHEBI:85454"/>
        <dbReference type="EC" id="2.1.1.37"/>
    </reaction>
</comment>
<evidence type="ECO:0000313" key="9">
    <source>
        <dbReference type="Proteomes" id="UP000239010"/>
    </source>
</evidence>
<name>A0A8E2QXA2_9MOLU</name>
<feature type="active site" evidence="5">
    <location>
        <position position="136"/>
    </location>
</feature>
<dbReference type="PROSITE" id="PS00095">
    <property type="entry name" value="C5_MTASE_2"/>
    <property type="match status" value="1"/>
</dbReference>
<dbReference type="GO" id="GO:0003886">
    <property type="term" value="F:DNA (cytosine-5-)-methyltransferase activity"/>
    <property type="evidence" value="ECO:0007669"/>
    <property type="project" value="UniProtKB-EC"/>
</dbReference>
<dbReference type="AlphaFoldDB" id="A0A8E2QXA2"/>
<dbReference type="PANTHER" id="PTHR46098">
    <property type="entry name" value="TRNA (CYTOSINE(38)-C(5))-METHYLTRANSFERASE"/>
    <property type="match status" value="1"/>
</dbReference>
<dbReference type="InterPro" id="IPR029063">
    <property type="entry name" value="SAM-dependent_MTases_sf"/>
</dbReference>
<dbReference type="Gene3D" id="3.40.50.150">
    <property type="entry name" value="Vaccinia Virus protein VP39"/>
    <property type="match status" value="1"/>
</dbReference>
<dbReference type="Proteomes" id="UP000239010">
    <property type="component" value="Unassembled WGS sequence"/>
</dbReference>
<protein>
    <recommendedName>
        <fullName evidence="7">Cytosine-specific methyltransferase</fullName>
        <ecNumber evidence="7">2.1.1.37</ecNumber>
    </recommendedName>
</protein>
<keyword evidence="3 5" id="KW-0949">S-adenosyl-L-methionine</keyword>
<dbReference type="PROSITE" id="PS00094">
    <property type="entry name" value="C5_MTASE_1"/>
    <property type="match status" value="1"/>
</dbReference>
<evidence type="ECO:0000256" key="4">
    <source>
        <dbReference type="ARBA" id="ARBA00022747"/>
    </source>
</evidence>
<dbReference type="InterPro" id="IPR001525">
    <property type="entry name" value="C5_MeTfrase"/>
</dbReference>
<evidence type="ECO:0000256" key="2">
    <source>
        <dbReference type="ARBA" id="ARBA00022679"/>
    </source>
</evidence>